<dbReference type="GO" id="GO:0006950">
    <property type="term" value="P:response to stress"/>
    <property type="evidence" value="ECO:0007669"/>
    <property type="project" value="TreeGrafter"/>
</dbReference>
<dbReference type="AlphaFoldDB" id="A0A5R9J4N1"/>
<evidence type="ECO:0000313" key="6">
    <source>
        <dbReference type="EMBL" id="TLU72512.1"/>
    </source>
</evidence>
<comment type="caution">
    <text evidence="6">The sequence shown here is derived from an EMBL/GenBank/DDBJ whole genome shotgun (WGS) entry which is preliminary data.</text>
</comment>
<evidence type="ECO:0000256" key="2">
    <source>
        <dbReference type="ARBA" id="ARBA00023125"/>
    </source>
</evidence>
<dbReference type="InterPro" id="IPR039422">
    <property type="entry name" value="MarR/SlyA-like"/>
</dbReference>
<keyword evidence="1" id="KW-0805">Transcription regulation</keyword>
<dbReference type="GO" id="GO:0003700">
    <property type="term" value="F:DNA-binding transcription factor activity"/>
    <property type="evidence" value="ECO:0007669"/>
    <property type="project" value="InterPro"/>
</dbReference>
<evidence type="ECO:0000256" key="4">
    <source>
        <dbReference type="SAM" id="MobiDB-lite"/>
    </source>
</evidence>
<dbReference type="PROSITE" id="PS01117">
    <property type="entry name" value="HTH_MARR_1"/>
    <property type="match status" value="1"/>
</dbReference>
<dbReference type="EMBL" id="VCDI01000003">
    <property type="protein sequence ID" value="TLU72512.1"/>
    <property type="molecule type" value="Genomic_DNA"/>
</dbReference>
<evidence type="ECO:0000259" key="5">
    <source>
        <dbReference type="PROSITE" id="PS50995"/>
    </source>
</evidence>
<proteinExistence type="predicted"/>
<dbReference type="InterPro" id="IPR036390">
    <property type="entry name" value="WH_DNA-bd_sf"/>
</dbReference>
<reference evidence="6 7" key="1">
    <citation type="submission" date="2019-05" db="EMBL/GenBank/DDBJ databases">
        <authorList>
            <person name="Pankratov T."/>
            <person name="Grouzdev D."/>
        </authorList>
    </citation>
    <scope>NUCLEOTIDE SEQUENCE [LARGE SCALE GENOMIC DNA]</scope>
    <source>
        <strain evidence="6 7">KEBCLARHB70R</strain>
    </source>
</reference>
<dbReference type="InterPro" id="IPR023187">
    <property type="entry name" value="Tscrpt_reg_MarR-type_CS"/>
</dbReference>
<dbReference type="SUPFAM" id="SSF46785">
    <property type="entry name" value="Winged helix' DNA-binding domain"/>
    <property type="match status" value="1"/>
</dbReference>
<dbReference type="Pfam" id="PF12802">
    <property type="entry name" value="MarR_2"/>
    <property type="match status" value="1"/>
</dbReference>
<dbReference type="Gene3D" id="1.10.10.10">
    <property type="entry name" value="Winged helix-like DNA-binding domain superfamily/Winged helix DNA-binding domain"/>
    <property type="match status" value="1"/>
</dbReference>
<keyword evidence="7" id="KW-1185">Reference proteome</keyword>
<keyword evidence="3" id="KW-0804">Transcription</keyword>
<accession>A0A5R9J4N1</accession>
<evidence type="ECO:0000313" key="7">
    <source>
        <dbReference type="Proteomes" id="UP000305654"/>
    </source>
</evidence>
<dbReference type="PANTHER" id="PTHR33164">
    <property type="entry name" value="TRANSCRIPTIONAL REGULATOR, MARR FAMILY"/>
    <property type="match status" value="1"/>
</dbReference>
<dbReference type="InterPro" id="IPR036388">
    <property type="entry name" value="WH-like_DNA-bd_sf"/>
</dbReference>
<feature type="domain" description="HTH marR-type" evidence="5">
    <location>
        <begin position="43"/>
        <end position="176"/>
    </location>
</feature>
<dbReference type="GO" id="GO:0003677">
    <property type="term" value="F:DNA binding"/>
    <property type="evidence" value="ECO:0007669"/>
    <property type="project" value="UniProtKB-KW"/>
</dbReference>
<dbReference type="Proteomes" id="UP000305654">
    <property type="component" value="Unassembled WGS sequence"/>
</dbReference>
<feature type="region of interest" description="Disordered" evidence="4">
    <location>
        <begin position="186"/>
        <end position="223"/>
    </location>
</feature>
<gene>
    <name evidence="6" type="ORF">FE263_10635</name>
</gene>
<dbReference type="SMART" id="SM00347">
    <property type="entry name" value="HTH_MARR"/>
    <property type="match status" value="1"/>
</dbReference>
<dbReference type="PROSITE" id="PS50995">
    <property type="entry name" value="HTH_MARR_2"/>
    <property type="match status" value="1"/>
</dbReference>
<sequence>MVSKLPGRVVPLPGEVARASQHGPRGAQPVEPGSSLLFLREEQMRLAQDLFFLAYRDLTASADIVLEGLGLGRAHHRALHFIGRRPQLPVSELLALLRITKQSLARVLGELVARGYVRQDTGTRDRRQRLLSLTDSGRALERQLFERQRERILDAYREAGGQAVEGFRRVMHAMMDEQTRAQLDPRFLEGGAPGSNSPSRPPLRPGVQAVTPLRADAPGARRK</sequence>
<dbReference type="PRINTS" id="PR00598">
    <property type="entry name" value="HTHMARR"/>
</dbReference>
<dbReference type="OrthoDB" id="9799368at2"/>
<organism evidence="6 7">
    <name type="scientific">Lichenicoccus roseus</name>
    <dbReference type="NCBI Taxonomy" id="2683649"/>
    <lineage>
        <taxon>Bacteria</taxon>
        <taxon>Pseudomonadati</taxon>
        <taxon>Pseudomonadota</taxon>
        <taxon>Alphaproteobacteria</taxon>
        <taxon>Acetobacterales</taxon>
        <taxon>Acetobacteraceae</taxon>
        <taxon>Lichenicoccus</taxon>
    </lineage>
</organism>
<dbReference type="InterPro" id="IPR000835">
    <property type="entry name" value="HTH_MarR-typ"/>
</dbReference>
<keyword evidence="2" id="KW-0238">DNA-binding</keyword>
<protein>
    <submittedName>
        <fullName evidence="6">MarR family transcriptional regulator</fullName>
    </submittedName>
</protein>
<name>A0A5R9J4N1_9PROT</name>
<evidence type="ECO:0000256" key="3">
    <source>
        <dbReference type="ARBA" id="ARBA00023163"/>
    </source>
</evidence>
<dbReference type="PANTHER" id="PTHR33164:SF44">
    <property type="entry name" value="TRANSCRIPTIONAL REGULATORY PROTEIN"/>
    <property type="match status" value="1"/>
</dbReference>
<evidence type="ECO:0000256" key="1">
    <source>
        <dbReference type="ARBA" id="ARBA00023015"/>
    </source>
</evidence>